<evidence type="ECO:0000313" key="1">
    <source>
        <dbReference type="Proteomes" id="UP000887565"/>
    </source>
</evidence>
<sequence length="140" mass="15240">MDTELNATPTADQILIDIPEETTTGNETAMDMVQPAPALNPLIYLATPAALPSPPMIATVATARTSHAERSKTPSEHMMKCCEQWAKQKEHYMAGQASSITRATVQLKVTLMKHSGIQRKTAQSLLPLQQTPLAHCSHSH</sequence>
<reference evidence="2" key="1">
    <citation type="submission" date="2022-11" db="UniProtKB">
        <authorList>
            <consortium name="WormBaseParasite"/>
        </authorList>
    </citation>
    <scope>IDENTIFICATION</scope>
</reference>
<organism evidence="1 2">
    <name type="scientific">Romanomermis culicivorax</name>
    <name type="common">Nematode worm</name>
    <dbReference type="NCBI Taxonomy" id="13658"/>
    <lineage>
        <taxon>Eukaryota</taxon>
        <taxon>Metazoa</taxon>
        <taxon>Ecdysozoa</taxon>
        <taxon>Nematoda</taxon>
        <taxon>Enoplea</taxon>
        <taxon>Dorylaimia</taxon>
        <taxon>Mermithida</taxon>
        <taxon>Mermithoidea</taxon>
        <taxon>Mermithidae</taxon>
        <taxon>Romanomermis</taxon>
    </lineage>
</organism>
<keyword evidence="1" id="KW-1185">Reference proteome</keyword>
<evidence type="ECO:0000313" key="2">
    <source>
        <dbReference type="WBParaSite" id="nRc.2.0.1.t40624-RA"/>
    </source>
</evidence>
<proteinExistence type="predicted"/>
<dbReference type="Proteomes" id="UP000887565">
    <property type="component" value="Unplaced"/>
</dbReference>
<accession>A0A915KQ82</accession>
<protein>
    <submittedName>
        <fullName evidence="2">Uncharacterized protein</fullName>
    </submittedName>
</protein>
<name>A0A915KQ82_ROMCU</name>
<dbReference type="WBParaSite" id="nRc.2.0.1.t40624-RA">
    <property type="protein sequence ID" value="nRc.2.0.1.t40624-RA"/>
    <property type="gene ID" value="nRc.2.0.1.g40624"/>
</dbReference>
<dbReference type="AlphaFoldDB" id="A0A915KQ82"/>